<evidence type="ECO:0000256" key="2">
    <source>
        <dbReference type="PROSITE-ProRule" id="PRU00169"/>
    </source>
</evidence>
<evidence type="ECO:0000256" key="1">
    <source>
        <dbReference type="ARBA" id="ARBA00022553"/>
    </source>
</evidence>
<dbReference type="GO" id="GO:0000160">
    <property type="term" value="P:phosphorelay signal transduction system"/>
    <property type="evidence" value="ECO:0007669"/>
    <property type="project" value="InterPro"/>
</dbReference>
<organism evidence="4 5">
    <name type="scientific">Geoanaerobacter pelophilus</name>
    <dbReference type="NCBI Taxonomy" id="60036"/>
    <lineage>
        <taxon>Bacteria</taxon>
        <taxon>Pseudomonadati</taxon>
        <taxon>Thermodesulfobacteriota</taxon>
        <taxon>Desulfuromonadia</taxon>
        <taxon>Geobacterales</taxon>
        <taxon>Geobacteraceae</taxon>
        <taxon>Geoanaerobacter</taxon>
    </lineage>
</organism>
<dbReference type="AlphaFoldDB" id="A0AAW4LFG7"/>
<name>A0AAW4LFG7_9BACT</name>
<dbReference type="InterPro" id="IPR001789">
    <property type="entry name" value="Sig_transdc_resp-reg_receiver"/>
</dbReference>
<proteinExistence type="predicted"/>
<gene>
    <name evidence="4" type="ORF">KI809_16545</name>
</gene>
<feature type="domain" description="Response regulatory" evidence="3">
    <location>
        <begin position="3"/>
        <end position="119"/>
    </location>
</feature>
<reference evidence="4 5" key="1">
    <citation type="submission" date="2021-05" db="EMBL/GenBank/DDBJ databases">
        <title>The draft genome of Geobacter pelophilus DSM 12255.</title>
        <authorList>
            <person name="Xu Z."/>
            <person name="Masuda Y."/>
            <person name="Itoh H."/>
            <person name="Senoo K."/>
        </authorList>
    </citation>
    <scope>NUCLEOTIDE SEQUENCE [LARGE SCALE GENOMIC DNA]</scope>
    <source>
        <strain evidence="4 5">DSM 12255</strain>
    </source>
</reference>
<dbReference type="EMBL" id="JAHCVJ010000007">
    <property type="protein sequence ID" value="MBT0665921.1"/>
    <property type="molecule type" value="Genomic_DNA"/>
</dbReference>
<dbReference type="Proteomes" id="UP000811899">
    <property type="component" value="Unassembled WGS sequence"/>
</dbReference>
<accession>A0AAW4LFG7</accession>
<protein>
    <submittedName>
        <fullName evidence="4">Response regulator</fullName>
    </submittedName>
</protein>
<dbReference type="PANTHER" id="PTHR45339">
    <property type="entry name" value="HYBRID SIGNAL TRANSDUCTION HISTIDINE KINASE J"/>
    <property type="match status" value="1"/>
</dbReference>
<keyword evidence="1 2" id="KW-0597">Phosphoprotein</keyword>
<evidence type="ECO:0000259" key="3">
    <source>
        <dbReference type="PROSITE" id="PS50110"/>
    </source>
</evidence>
<keyword evidence="5" id="KW-1185">Reference proteome</keyword>
<dbReference type="SMART" id="SM00448">
    <property type="entry name" value="REC"/>
    <property type="match status" value="1"/>
</dbReference>
<dbReference type="Gene3D" id="3.40.50.2300">
    <property type="match status" value="1"/>
</dbReference>
<evidence type="ECO:0000313" key="4">
    <source>
        <dbReference type="EMBL" id="MBT0665921.1"/>
    </source>
</evidence>
<sequence length="129" mass="14106">MKKALVIEDNKDNLKLITYALERHGYTVIAAETGVKGVELAISDPPCFVIMDINLPDIDGFEATRRIRQSSSNGDIPIIAITSYAMAGDMDRIIAAGCTGYFEKPIDPLTIADNIHALLDRVKKQKTGN</sequence>
<dbReference type="InterPro" id="IPR011006">
    <property type="entry name" value="CheY-like_superfamily"/>
</dbReference>
<dbReference type="RefSeq" id="WP_214172685.1">
    <property type="nucleotide sequence ID" value="NZ_JAHCVJ010000007.1"/>
</dbReference>
<dbReference type="SUPFAM" id="SSF52172">
    <property type="entry name" value="CheY-like"/>
    <property type="match status" value="1"/>
</dbReference>
<dbReference type="PANTHER" id="PTHR45339:SF5">
    <property type="entry name" value="HISTIDINE KINASE"/>
    <property type="match status" value="1"/>
</dbReference>
<dbReference type="Pfam" id="PF00072">
    <property type="entry name" value="Response_reg"/>
    <property type="match status" value="1"/>
</dbReference>
<dbReference type="PROSITE" id="PS50110">
    <property type="entry name" value="RESPONSE_REGULATORY"/>
    <property type="match status" value="1"/>
</dbReference>
<comment type="caution">
    <text evidence="4">The sequence shown here is derived from an EMBL/GenBank/DDBJ whole genome shotgun (WGS) entry which is preliminary data.</text>
</comment>
<feature type="modified residue" description="4-aspartylphosphate" evidence="2">
    <location>
        <position position="52"/>
    </location>
</feature>
<evidence type="ECO:0000313" key="5">
    <source>
        <dbReference type="Proteomes" id="UP000811899"/>
    </source>
</evidence>